<evidence type="ECO:0000313" key="1">
    <source>
        <dbReference type="EMBL" id="KAJ8532237.1"/>
    </source>
</evidence>
<dbReference type="Gene3D" id="3.30.70.100">
    <property type="match status" value="1"/>
</dbReference>
<dbReference type="PANTHER" id="PTHR46371">
    <property type="entry name" value="OS04G0464100 PROTEIN"/>
    <property type="match status" value="1"/>
</dbReference>
<evidence type="ECO:0000313" key="2">
    <source>
        <dbReference type="Proteomes" id="UP001152561"/>
    </source>
</evidence>
<reference evidence="2" key="1">
    <citation type="journal article" date="2023" name="Proc. Natl. Acad. Sci. U.S.A.">
        <title>Genomic and structural basis for evolution of tropane alkaloid biosynthesis.</title>
        <authorList>
            <person name="Wanga Y.-J."/>
            <person name="Taina T."/>
            <person name="Yua J.-Y."/>
            <person name="Lia J."/>
            <person name="Xua B."/>
            <person name="Chenc J."/>
            <person name="D'Auriad J.C."/>
            <person name="Huanga J.-P."/>
            <person name="Huanga S.-X."/>
        </authorList>
    </citation>
    <scope>NUCLEOTIDE SEQUENCE [LARGE SCALE GENOMIC DNA]</scope>
    <source>
        <strain evidence="2">cv. KIB-2019</strain>
    </source>
</reference>
<proteinExistence type="predicted"/>
<keyword evidence="2" id="KW-1185">Reference proteome</keyword>
<accession>A0A9Q1QYE0</accession>
<dbReference type="InterPro" id="IPR044296">
    <property type="entry name" value="HIPP46"/>
</dbReference>
<gene>
    <name evidence="1" type="ORF">K7X08_012160</name>
</gene>
<evidence type="ECO:0008006" key="3">
    <source>
        <dbReference type="Google" id="ProtNLM"/>
    </source>
</evidence>
<dbReference type="EMBL" id="JAJAGQ010000020">
    <property type="protein sequence ID" value="KAJ8532237.1"/>
    <property type="molecule type" value="Genomic_DNA"/>
</dbReference>
<sequence length="230" mass="25630">MKIKVVLSVSVNGCQSRPSMKKCILGCLKPMVPCLFQEATCKDKVMKIAATLPGVETLSIEAEKNLLTVIGEGIDTVKLVNELRKKVGFANIVNQGPETEDSKKKEVEKPADKKEETTQPVISVPGFYWINTRKIRSIKYCNNLRSSKKVQRRSFKKIGTVKTKAVVNVSVNGCQSRPSMKKCILICLKSVVPCLFQEATCKNKVMNFTRGGDSKIRSRKEFADSNRRGN</sequence>
<dbReference type="AlphaFoldDB" id="A0A9Q1QYE0"/>
<name>A0A9Q1QYE0_9SOLA</name>
<dbReference type="OrthoDB" id="1290303at2759"/>
<dbReference type="Proteomes" id="UP001152561">
    <property type="component" value="Unassembled WGS sequence"/>
</dbReference>
<protein>
    <recommendedName>
        <fullName evidence="3">HMA domain-containing protein</fullName>
    </recommendedName>
</protein>
<organism evidence="1 2">
    <name type="scientific">Anisodus acutangulus</name>
    <dbReference type="NCBI Taxonomy" id="402998"/>
    <lineage>
        <taxon>Eukaryota</taxon>
        <taxon>Viridiplantae</taxon>
        <taxon>Streptophyta</taxon>
        <taxon>Embryophyta</taxon>
        <taxon>Tracheophyta</taxon>
        <taxon>Spermatophyta</taxon>
        <taxon>Magnoliopsida</taxon>
        <taxon>eudicotyledons</taxon>
        <taxon>Gunneridae</taxon>
        <taxon>Pentapetalae</taxon>
        <taxon>asterids</taxon>
        <taxon>lamiids</taxon>
        <taxon>Solanales</taxon>
        <taxon>Solanaceae</taxon>
        <taxon>Solanoideae</taxon>
        <taxon>Hyoscyameae</taxon>
        <taxon>Anisodus</taxon>
    </lineage>
</organism>
<comment type="caution">
    <text evidence="1">The sequence shown here is derived from an EMBL/GenBank/DDBJ whole genome shotgun (WGS) entry which is preliminary data.</text>
</comment>